<dbReference type="Pfam" id="PF14319">
    <property type="entry name" value="Zn_Tnp_IS91"/>
    <property type="match status" value="1"/>
</dbReference>
<dbReference type="AlphaFoldDB" id="A0AAE3EKC8"/>
<evidence type="ECO:0000313" key="2">
    <source>
        <dbReference type="EMBL" id="MCD1656032.1"/>
    </source>
</evidence>
<accession>A0AAE3EKC8</accession>
<evidence type="ECO:0000259" key="1">
    <source>
        <dbReference type="Pfam" id="PF14319"/>
    </source>
</evidence>
<organism evidence="2 3">
    <name type="scientific">Teretinema zuelzerae</name>
    <dbReference type="NCBI Taxonomy" id="156"/>
    <lineage>
        <taxon>Bacteria</taxon>
        <taxon>Pseudomonadati</taxon>
        <taxon>Spirochaetota</taxon>
        <taxon>Spirochaetia</taxon>
        <taxon>Spirochaetales</taxon>
        <taxon>Treponemataceae</taxon>
        <taxon>Teretinema</taxon>
    </lineage>
</organism>
<gene>
    <name evidence="2" type="ORF">K7J14_15135</name>
</gene>
<comment type="caution">
    <text evidence="2">The sequence shown here is derived from an EMBL/GenBank/DDBJ whole genome shotgun (WGS) entry which is preliminary data.</text>
</comment>
<sequence>MNKSILAEITQVMNSPLFFASTEQRKAVENMHTCRTAARGGRIVQCPNCYTRTVVYNPCNTRLCNLFSVNFVQSRSVG</sequence>
<dbReference type="Proteomes" id="UP001198163">
    <property type="component" value="Unassembled WGS sequence"/>
</dbReference>
<reference evidence="2" key="1">
    <citation type="submission" date="2021-08" db="EMBL/GenBank/DDBJ databases">
        <title>Comparative analyses of Brucepasteria parasyntrophica and Teretinema zuelzerae.</title>
        <authorList>
            <person name="Song Y."/>
            <person name="Brune A."/>
        </authorList>
    </citation>
    <scope>NUCLEOTIDE SEQUENCE</scope>
    <source>
        <strain evidence="2">DSM 1903</strain>
    </source>
</reference>
<keyword evidence="3" id="KW-1185">Reference proteome</keyword>
<dbReference type="EMBL" id="JAINWA010000003">
    <property type="protein sequence ID" value="MCD1656032.1"/>
    <property type="molecule type" value="Genomic_DNA"/>
</dbReference>
<proteinExistence type="predicted"/>
<feature type="domain" description="Transposase zinc-binding" evidence="1">
    <location>
        <begin position="21"/>
        <end position="65"/>
    </location>
</feature>
<name>A0AAE3EKC8_9SPIR</name>
<dbReference type="InterPro" id="IPR026889">
    <property type="entry name" value="Zn_Tnp"/>
</dbReference>
<protein>
    <submittedName>
        <fullName evidence="2">Transposase zinc-binding domain-containing protein</fullName>
    </submittedName>
</protein>
<evidence type="ECO:0000313" key="3">
    <source>
        <dbReference type="Proteomes" id="UP001198163"/>
    </source>
</evidence>